<keyword evidence="3" id="KW-0813">Transport</keyword>
<keyword evidence="13" id="KW-1185">Reference proteome</keyword>
<accession>A0A411WGN5</accession>
<evidence type="ECO:0000256" key="3">
    <source>
        <dbReference type="ARBA" id="ARBA00022448"/>
    </source>
</evidence>
<organism evidence="12 13">
    <name type="scientific">Limnobaculum zhutongyuii</name>
    <dbReference type="NCBI Taxonomy" id="2498113"/>
    <lineage>
        <taxon>Bacteria</taxon>
        <taxon>Pseudomonadati</taxon>
        <taxon>Pseudomonadota</taxon>
        <taxon>Gammaproteobacteria</taxon>
        <taxon>Enterobacterales</taxon>
        <taxon>Budviciaceae</taxon>
        <taxon>Limnobaculum</taxon>
    </lineage>
</organism>
<dbReference type="PANTHER" id="PTHR30451">
    <property type="entry name" value="OUTER MEMBRANE USHER PROTEIN"/>
    <property type="match status" value="1"/>
</dbReference>
<evidence type="ECO:0000256" key="8">
    <source>
        <dbReference type="ARBA" id="ARBA00023136"/>
    </source>
</evidence>
<protein>
    <submittedName>
        <fullName evidence="12">Fimbrial biogenesis outer membrane usher protein</fullName>
    </submittedName>
</protein>
<comment type="similarity">
    <text evidence="2">Belongs to the fimbrial export usher family.</text>
</comment>
<feature type="domain" description="PapC N-terminal" evidence="11">
    <location>
        <begin position="22"/>
        <end position="169"/>
    </location>
</feature>
<evidence type="ECO:0000256" key="1">
    <source>
        <dbReference type="ARBA" id="ARBA00004571"/>
    </source>
</evidence>
<dbReference type="InterPro" id="IPR025949">
    <property type="entry name" value="PapC-like_C"/>
</dbReference>
<evidence type="ECO:0000256" key="2">
    <source>
        <dbReference type="ARBA" id="ARBA00008064"/>
    </source>
</evidence>
<dbReference type="Pfam" id="PF00577">
    <property type="entry name" value="Usher"/>
    <property type="match status" value="1"/>
</dbReference>
<dbReference type="Gene3D" id="2.60.40.2610">
    <property type="entry name" value="Outer membrane usher protein FimD, plug domain"/>
    <property type="match status" value="1"/>
</dbReference>
<evidence type="ECO:0000256" key="5">
    <source>
        <dbReference type="ARBA" id="ARBA00022558"/>
    </source>
</evidence>
<dbReference type="GO" id="GO:0009279">
    <property type="term" value="C:cell outer membrane"/>
    <property type="evidence" value="ECO:0007669"/>
    <property type="project" value="UniProtKB-SubCell"/>
</dbReference>
<comment type="subcellular location">
    <subcellularLocation>
        <location evidence="1">Cell outer membrane</location>
        <topology evidence="1">Multi-pass membrane protein</topology>
    </subcellularLocation>
</comment>
<dbReference type="Proteomes" id="UP000293154">
    <property type="component" value="Chromosome"/>
</dbReference>
<keyword evidence="9" id="KW-0998">Cell outer membrane</keyword>
<keyword evidence="7" id="KW-0732">Signal</keyword>
<dbReference type="Pfam" id="PF13954">
    <property type="entry name" value="PapC_N"/>
    <property type="match status" value="1"/>
</dbReference>
<dbReference type="FunFam" id="2.60.40.3110:FF:000001">
    <property type="entry name" value="Putative fimbrial outer membrane usher"/>
    <property type="match status" value="1"/>
</dbReference>
<evidence type="ECO:0000313" key="13">
    <source>
        <dbReference type="Proteomes" id="UP000293154"/>
    </source>
</evidence>
<evidence type="ECO:0000259" key="10">
    <source>
        <dbReference type="Pfam" id="PF13953"/>
    </source>
</evidence>
<reference evidence="12 13" key="1">
    <citation type="submission" date="2019-03" db="EMBL/GenBank/DDBJ databases">
        <title>Pragia sp. nov. isolated from the gut tract of Carduelis flavirostris.</title>
        <authorList>
            <person name="Ge Y."/>
        </authorList>
    </citation>
    <scope>NUCLEOTIDE SEQUENCE [LARGE SCALE GENOMIC DNA]</scope>
    <source>
        <strain evidence="12 13">CF-458</strain>
    </source>
</reference>
<keyword evidence="6" id="KW-0812">Transmembrane</keyword>
<dbReference type="InterPro" id="IPR043142">
    <property type="entry name" value="PapC-like_C_sf"/>
</dbReference>
<dbReference type="Gene3D" id="2.60.40.2070">
    <property type="match status" value="1"/>
</dbReference>
<keyword evidence="8" id="KW-0472">Membrane</keyword>
<dbReference type="Pfam" id="PF13953">
    <property type="entry name" value="PapC_C"/>
    <property type="match status" value="1"/>
</dbReference>
<dbReference type="OrthoDB" id="6554712at2"/>
<evidence type="ECO:0000256" key="4">
    <source>
        <dbReference type="ARBA" id="ARBA00022452"/>
    </source>
</evidence>
<dbReference type="InterPro" id="IPR000015">
    <property type="entry name" value="Fimb_usher"/>
</dbReference>
<evidence type="ECO:0000313" key="12">
    <source>
        <dbReference type="EMBL" id="QBH95382.1"/>
    </source>
</evidence>
<dbReference type="SUPFAM" id="SSF141729">
    <property type="entry name" value="FimD N-terminal domain-like"/>
    <property type="match status" value="1"/>
</dbReference>
<dbReference type="GO" id="GO:0015473">
    <property type="term" value="F:fimbrial usher porin activity"/>
    <property type="evidence" value="ECO:0007669"/>
    <property type="project" value="InterPro"/>
</dbReference>
<sequence length="832" mass="91505">MAFILLLIVTTGPIPRTFAEDTFNPAFLVRGVTSSNKADAPAHHRFQPGDTYYVDIYINDKMIDTWYVPFQLRENSEGERSLQPCFSLENLKQLGINVNIYPQLQSDETNTEQCMNLSAIPQANAVLQFSAQRLNISLPTEAITNVPSGYVPVDRWDDGINAVLLNYSLAGVHNIVSSNSAADSQFISLQPGINLGVWRFRHYSTWNSSDRDKRWESIYSYVMRDIHSLKSQLTIGESNTPSELFDSVAFRGIQIMSDEDMVTDSLNGYVPVVRGIARSNAEVTVRQNGYVIYQSHVTPGAFEINDIYPTGSSGDLDVTIKEADGSEQHLIVPYASLAMLLREGVMKYSLTSGQYRSYNNSIEATVFTQLTGSYGLPWGMTAYGGSQIAGSKYHALQAGFGKSMGIFGALSIDATQAKSVLRQGEHFIQNYTGHSFRARYNKNILQTGTNVTVAGYRYSTDGFYGLTDVLESYNNSKSYQNRQRNRQEALVSQKVGEGALSLSFINEDYWNNSSTASAGIGYNFSWDRIRFGLNYTYSRNTSASSGTSYTDSDQISALNISIPLDRWRTGTSANYSISNSKKGGVTQNAGLSGSGLEGNKLIWNAQTGYDHNNRNTTGNLGMTYKGGYGEANTTYSYDDHNQKLNYGVAGGVVLHQDGITLSQPLGETIALIKAPGFNHVNVNNQTGVYTDFRGYSVLPSVQPYRRNQISLASSGDVENDQSIEQIRTIVPTRGAVAVTEFDAHPGYRVLMTLLRTEGGPVPFGAVATLENGEQPQSGLVGEEGQVFLSGLEQDGDVLVQWGKEHQQSCRVSYRLPEGLPLGVIHMVQQTCS</sequence>
<dbReference type="PANTHER" id="PTHR30451:SF21">
    <property type="entry name" value="FIMBRIAL USHER DOMAIN-CONTAINING PROTEIN YDET-RELATED"/>
    <property type="match status" value="1"/>
</dbReference>
<feature type="domain" description="PapC-like C-terminal" evidence="10">
    <location>
        <begin position="750"/>
        <end position="817"/>
    </location>
</feature>
<dbReference type="Gene3D" id="3.10.20.410">
    <property type="match status" value="1"/>
</dbReference>
<dbReference type="RefSeq" id="WP_130590373.1">
    <property type="nucleotide sequence ID" value="NZ_CP034752.1"/>
</dbReference>
<dbReference type="GO" id="GO:0009297">
    <property type="term" value="P:pilus assembly"/>
    <property type="evidence" value="ECO:0007669"/>
    <property type="project" value="InterPro"/>
</dbReference>
<dbReference type="Gene3D" id="2.60.40.3110">
    <property type="match status" value="1"/>
</dbReference>
<dbReference type="EMBL" id="CP034752">
    <property type="protein sequence ID" value="QBH95382.1"/>
    <property type="molecule type" value="Genomic_DNA"/>
</dbReference>
<evidence type="ECO:0000259" key="11">
    <source>
        <dbReference type="Pfam" id="PF13954"/>
    </source>
</evidence>
<dbReference type="InterPro" id="IPR025885">
    <property type="entry name" value="PapC_N"/>
</dbReference>
<evidence type="ECO:0000256" key="6">
    <source>
        <dbReference type="ARBA" id="ARBA00022692"/>
    </source>
</evidence>
<dbReference type="InterPro" id="IPR037224">
    <property type="entry name" value="PapC_N_sf"/>
</dbReference>
<keyword evidence="4" id="KW-1134">Transmembrane beta strand</keyword>
<gene>
    <name evidence="12" type="ORF">EKN56_02560</name>
</gene>
<name>A0A411WGN5_9GAMM</name>
<dbReference type="AlphaFoldDB" id="A0A411WGN5"/>
<keyword evidence="5" id="KW-1029">Fimbrium biogenesis</keyword>
<dbReference type="KEGG" id="prag:EKN56_02560"/>
<evidence type="ECO:0000256" key="9">
    <source>
        <dbReference type="ARBA" id="ARBA00023237"/>
    </source>
</evidence>
<proteinExistence type="inferred from homology"/>
<dbReference type="InterPro" id="IPR042186">
    <property type="entry name" value="FimD_plug_dom"/>
</dbReference>
<evidence type="ECO:0000256" key="7">
    <source>
        <dbReference type="ARBA" id="ARBA00022729"/>
    </source>
</evidence>